<keyword evidence="5" id="KW-0963">Cytoplasm</keyword>
<dbReference type="Proteomes" id="UP000253831">
    <property type="component" value="Unassembled WGS sequence"/>
</dbReference>
<dbReference type="PANTHER" id="PTHR42786:SF2">
    <property type="entry name" value="TRNA (CYTIDINE_URIDINE-2'-O-)-METHYLTRANSFERASE TRMJ"/>
    <property type="match status" value="1"/>
</dbReference>
<dbReference type="AlphaFoldDB" id="A0A369XN77"/>
<evidence type="ECO:0000313" key="8">
    <source>
        <dbReference type="EMBL" id="RDE50855.1"/>
    </source>
</evidence>
<dbReference type="GO" id="GO:0106339">
    <property type="term" value="F:tRNA (cytidine(32)-2'-O)-methyltransferase activity"/>
    <property type="evidence" value="ECO:0007669"/>
    <property type="project" value="RHEA"/>
</dbReference>
<protein>
    <recommendedName>
        <fullName evidence="5">tRNA (cytidine/uridine-2'-O-)-methyltransferase TrmJ</fullName>
        <ecNumber evidence="5">2.1.1.200</ecNumber>
    </recommendedName>
    <alternativeName>
        <fullName evidence="5">tRNA (cytidine(32)/uridine(32)-2'-O)-methyltransferase</fullName>
    </alternativeName>
    <alternativeName>
        <fullName evidence="5">tRNA Cm32/Um32 methyltransferase</fullName>
    </alternativeName>
</protein>
<keyword evidence="5" id="KW-0819">tRNA processing</keyword>
<dbReference type="EMBL" id="QPGA01000014">
    <property type="protein sequence ID" value="RDE50855.1"/>
    <property type="molecule type" value="Genomic_DNA"/>
</dbReference>
<gene>
    <name evidence="5" type="primary">trmJ</name>
    <name evidence="8" type="ORF">DVS81_09065</name>
</gene>
<organism evidence="8 9">
    <name type="scientific">Candidatus Accumulibacter meliphilus</name>
    <dbReference type="NCBI Taxonomy" id="2211374"/>
    <lineage>
        <taxon>Bacteria</taxon>
        <taxon>Pseudomonadati</taxon>
        <taxon>Pseudomonadota</taxon>
        <taxon>Betaproteobacteria</taxon>
        <taxon>Candidatus Accumulibacter</taxon>
    </lineage>
</organism>
<dbReference type="CDD" id="cd18093">
    <property type="entry name" value="SpoU-like_TrmJ"/>
    <property type="match status" value="1"/>
</dbReference>
<dbReference type="PIRSF" id="PIRSF004808">
    <property type="entry name" value="LasT"/>
    <property type="match status" value="1"/>
</dbReference>
<comment type="subcellular location">
    <subcellularLocation>
        <location evidence="5">Cytoplasm</location>
    </subcellularLocation>
</comment>
<evidence type="ECO:0000256" key="1">
    <source>
        <dbReference type="ARBA" id="ARBA00007228"/>
    </source>
</evidence>
<dbReference type="EC" id="2.1.1.200" evidence="5"/>
<comment type="caution">
    <text evidence="8">The sequence shown here is derived from an EMBL/GenBank/DDBJ whole genome shotgun (WGS) entry which is preliminary data.</text>
</comment>
<evidence type="ECO:0000259" key="7">
    <source>
        <dbReference type="Pfam" id="PF00588"/>
    </source>
</evidence>
<keyword evidence="4 5" id="KW-0949">S-adenosyl-L-methionine</keyword>
<dbReference type="SUPFAM" id="SSF75217">
    <property type="entry name" value="alpha/beta knot"/>
    <property type="match status" value="1"/>
</dbReference>
<comment type="subunit">
    <text evidence="5">Homodimer.</text>
</comment>
<dbReference type="GO" id="GO:0160206">
    <property type="term" value="F:tRNA (cytidine(32)/uridine(32)-2'-O)-methyltransferase activity"/>
    <property type="evidence" value="ECO:0007669"/>
    <property type="project" value="UniProtKB-EC"/>
</dbReference>
<feature type="region of interest" description="Disordered" evidence="6">
    <location>
        <begin position="252"/>
        <end position="272"/>
    </location>
</feature>
<feature type="domain" description="tRNA/rRNA methyltransferase SpoU type" evidence="7">
    <location>
        <begin position="17"/>
        <end position="166"/>
    </location>
</feature>
<comment type="catalytic activity">
    <reaction evidence="5">
        <text>cytidine(32) in tRNA + S-adenosyl-L-methionine = 2'-O-methylcytidine(32) in tRNA + S-adenosyl-L-homocysteine + H(+)</text>
        <dbReference type="Rhea" id="RHEA:42932"/>
        <dbReference type="Rhea" id="RHEA-COMP:10288"/>
        <dbReference type="Rhea" id="RHEA-COMP:10289"/>
        <dbReference type="ChEBI" id="CHEBI:15378"/>
        <dbReference type="ChEBI" id="CHEBI:57856"/>
        <dbReference type="ChEBI" id="CHEBI:59789"/>
        <dbReference type="ChEBI" id="CHEBI:74495"/>
        <dbReference type="ChEBI" id="CHEBI:82748"/>
        <dbReference type="EC" id="2.1.1.200"/>
    </reaction>
</comment>
<keyword evidence="2 5" id="KW-0489">Methyltransferase</keyword>
<dbReference type="GO" id="GO:0005829">
    <property type="term" value="C:cytosol"/>
    <property type="evidence" value="ECO:0007669"/>
    <property type="project" value="TreeGrafter"/>
</dbReference>
<dbReference type="Pfam" id="PF00588">
    <property type="entry name" value="SpoU_methylase"/>
    <property type="match status" value="1"/>
</dbReference>
<evidence type="ECO:0000256" key="4">
    <source>
        <dbReference type="ARBA" id="ARBA00022691"/>
    </source>
</evidence>
<reference evidence="8 9" key="1">
    <citation type="submission" date="2018-05" db="EMBL/GenBank/DDBJ databases">
        <title>Integrated omic analyses show evidence that a Ca. Accumulibacter phosphatis strain performs denitrification under micro-aerobic conditions.</title>
        <authorList>
            <person name="Camejo P.Y."/>
            <person name="Katherine M.D."/>
            <person name="Daniel N.R."/>
        </authorList>
    </citation>
    <scope>NUCLEOTIDE SEQUENCE [LARGE SCALE GENOMIC DNA]</scope>
    <source>
        <strain evidence="8">UW-LDO-IC</strain>
    </source>
</reference>
<sequence>MNRPAGSHSSGSPLARIRVVLSHTSHPGNIGAAARAMKTMGLSRLSLVNPKHFPDPQAVARAADADDILEQAQVCSSLDEALAGTVQVYALSARHRNLGPPALPAREAATDILSRAGEGEVALLFGNETAGLSNAEVQRCQRTVFIPANPDYSSLNLASAVQLLCYELRLAAFDGHPPVVTRAVPFASPPAAHEDVERFYLHLERVMVSSGFLDPQRPRRLLPKLRRLFGRAELERDEINILRGLLDAVERKTSPGGAPCDTPGEGLGSAAK</sequence>
<accession>A0A369XN77</accession>
<dbReference type="Gene3D" id="3.40.1280.10">
    <property type="match status" value="1"/>
</dbReference>
<proteinExistence type="inferred from homology"/>
<dbReference type="NCBIfam" id="TIGR00050">
    <property type="entry name" value="rRNA_methyl_1"/>
    <property type="match status" value="1"/>
</dbReference>
<comment type="function">
    <text evidence="5">Catalyzes the formation of 2'O-methylated cytidine (Cm32) or 2'O-methylated uridine (Um32) at position 32 in tRNA.</text>
</comment>
<evidence type="ECO:0000256" key="2">
    <source>
        <dbReference type="ARBA" id="ARBA00022603"/>
    </source>
</evidence>
<dbReference type="GO" id="GO:0002128">
    <property type="term" value="P:tRNA nucleoside ribose methylation"/>
    <property type="evidence" value="ECO:0007669"/>
    <property type="project" value="TreeGrafter"/>
</dbReference>
<evidence type="ECO:0000256" key="6">
    <source>
        <dbReference type="SAM" id="MobiDB-lite"/>
    </source>
</evidence>
<keyword evidence="3 8" id="KW-0808">Transferase</keyword>
<evidence type="ECO:0000313" key="9">
    <source>
        <dbReference type="Proteomes" id="UP000253831"/>
    </source>
</evidence>
<dbReference type="GO" id="GO:0003723">
    <property type="term" value="F:RNA binding"/>
    <property type="evidence" value="ECO:0007669"/>
    <property type="project" value="InterPro"/>
</dbReference>
<evidence type="ECO:0000256" key="5">
    <source>
        <dbReference type="RuleBase" id="RU362024"/>
    </source>
</evidence>
<dbReference type="InterPro" id="IPR029028">
    <property type="entry name" value="Alpha/beta_knot_MTases"/>
</dbReference>
<dbReference type="InterPro" id="IPR001537">
    <property type="entry name" value="SpoU_MeTrfase"/>
</dbReference>
<dbReference type="InterPro" id="IPR004384">
    <property type="entry name" value="RNA_MeTrfase_TrmJ/LasT"/>
</dbReference>
<name>A0A369XN77_9PROT</name>
<evidence type="ECO:0000256" key="3">
    <source>
        <dbReference type="ARBA" id="ARBA00022679"/>
    </source>
</evidence>
<dbReference type="PANTHER" id="PTHR42786">
    <property type="entry name" value="TRNA/RRNA METHYLTRANSFERASE"/>
    <property type="match status" value="1"/>
</dbReference>
<comment type="catalytic activity">
    <reaction evidence="5">
        <text>uridine(32) in tRNA + S-adenosyl-L-methionine = 2'-O-methyluridine(32) in tRNA + S-adenosyl-L-homocysteine + H(+)</text>
        <dbReference type="Rhea" id="RHEA:42936"/>
        <dbReference type="Rhea" id="RHEA-COMP:10107"/>
        <dbReference type="Rhea" id="RHEA-COMP:10290"/>
        <dbReference type="ChEBI" id="CHEBI:15378"/>
        <dbReference type="ChEBI" id="CHEBI:57856"/>
        <dbReference type="ChEBI" id="CHEBI:59789"/>
        <dbReference type="ChEBI" id="CHEBI:65315"/>
        <dbReference type="ChEBI" id="CHEBI:74478"/>
        <dbReference type="EC" id="2.1.1.200"/>
    </reaction>
</comment>
<dbReference type="Gene3D" id="1.10.8.590">
    <property type="match status" value="1"/>
</dbReference>
<dbReference type="InterPro" id="IPR029026">
    <property type="entry name" value="tRNA_m1G_MTases_N"/>
</dbReference>
<comment type="similarity">
    <text evidence="1">Belongs to the class IV-like SAM-binding methyltransferase superfamily. RNA methyltransferase TrmH family.</text>
</comment>
<dbReference type="FunFam" id="3.40.1280.10:FF:000006">
    <property type="entry name" value="Uncharacterized tRNA/rRNA methyltransferase HI_0380"/>
    <property type="match status" value="1"/>
</dbReference>